<evidence type="ECO:0000313" key="2">
    <source>
        <dbReference type="EMBL" id="KKL59026.1"/>
    </source>
</evidence>
<protein>
    <submittedName>
        <fullName evidence="4">Uncharacterized protein</fullName>
    </submittedName>
</protein>
<dbReference type="EMBL" id="LAZR01007360">
    <property type="protein sequence ID" value="KKM85757.1"/>
    <property type="molecule type" value="Genomic_DNA"/>
</dbReference>
<evidence type="ECO:0000313" key="3">
    <source>
        <dbReference type="EMBL" id="KKM85727.1"/>
    </source>
</evidence>
<reference evidence="4" key="1">
    <citation type="journal article" date="2015" name="Nature">
        <title>Complex archaea that bridge the gap between prokaryotes and eukaryotes.</title>
        <authorList>
            <person name="Spang A."/>
            <person name="Saw J.H."/>
            <person name="Jorgensen S.L."/>
            <person name="Zaremba-Niedzwiedzka K."/>
            <person name="Martijn J."/>
            <person name="Lind A.E."/>
            <person name="van Eijk R."/>
            <person name="Schleper C."/>
            <person name="Guy L."/>
            <person name="Ettema T.J."/>
        </authorList>
    </citation>
    <scope>NUCLEOTIDE SEQUENCE</scope>
</reference>
<comment type="caution">
    <text evidence="4">The sequence shown here is derived from an EMBL/GenBank/DDBJ whole genome shotgun (WGS) entry which is preliminary data.</text>
</comment>
<sequence length="50" mass="5934">MNKKKRIKKIEKEYNKIWNDHVSRGATIDGVDGERISELWEEYKSLIGVK</sequence>
<proteinExistence type="predicted"/>
<dbReference type="EMBL" id="LAZR01033574">
    <property type="protein sequence ID" value="KKL47697.1"/>
    <property type="molecule type" value="Genomic_DNA"/>
</dbReference>
<evidence type="ECO:0000313" key="1">
    <source>
        <dbReference type="EMBL" id="KKL47697.1"/>
    </source>
</evidence>
<name>A0A0F9NWV2_9ZZZZ</name>
<accession>A0A0F9NWV2</accession>
<dbReference type="EMBL" id="LAZR01007364">
    <property type="protein sequence ID" value="KKM85727.1"/>
    <property type="molecule type" value="Genomic_DNA"/>
</dbReference>
<gene>
    <name evidence="4" type="ORF">LCGC14_1285890</name>
    <name evidence="3" type="ORF">LCGC14_1286080</name>
    <name evidence="2" type="ORF">LCGC14_2219460</name>
    <name evidence="1" type="ORF">LCGC14_2332930</name>
</gene>
<evidence type="ECO:0000313" key="4">
    <source>
        <dbReference type="EMBL" id="KKM85757.1"/>
    </source>
</evidence>
<dbReference type="EMBL" id="LAZR01029623">
    <property type="protein sequence ID" value="KKL59026.1"/>
    <property type="molecule type" value="Genomic_DNA"/>
</dbReference>
<organism evidence="4">
    <name type="scientific">marine sediment metagenome</name>
    <dbReference type="NCBI Taxonomy" id="412755"/>
    <lineage>
        <taxon>unclassified sequences</taxon>
        <taxon>metagenomes</taxon>
        <taxon>ecological metagenomes</taxon>
    </lineage>
</organism>
<dbReference type="AlphaFoldDB" id="A0A0F9NWV2"/>